<evidence type="ECO:0000313" key="2">
    <source>
        <dbReference type="Proteomes" id="UP000358366"/>
    </source>
</evidence>
<protein>
    <recommendedName>
        <fullName evidence="3">Carbohydrate kinase PfkB domain-containing protein</fullName>
    </recommendedName>
</protein>
<evidence type="ECO:0000313" key="1">
    <source>
        <dbReference type="EMBL" id="VUW96552.1"/>
    </source>
</evidence>
<accession>A0A564SNR3</accession>
<dbReference type="EMBL" id="CABHNI010000013">
    <property type="protein sequence ID" value="VUW96552.1"/>
    <property type="molecule type" value="Genomic_DNA"/>
</dbReference>
<name>A0A564SNR3_9FIRM</name>
<reference evidence="1 2" key="1">
    <citation type="submission" date="2019-07" db="EMBL/GenBank/DDBJ databases">
        <authorList>
            <person name="Hibberd C M."/>
            <person name="Gehrig L. J."/>
            <person name="Chang H.-W."/>
            <person name="Venkatesh S."/>
        </authorList>
    </citation>
    <scope>NUCLEOTIDE SEQUENCE [LARGE SCALE GENOMIC DNA]</scope>
    <source>
        <strain evidence="1">Dorea_formicigenerans_SSTS_Bg7063</strain>
    </source>
</reference>
<sequence length="35" mass="3851">MLEFANAAASIVTTRKGALRVMPKLEEILHVQRGV</sequence>
<dbReference type="SUPFAM" id="SSF53613">
    <property type="entry name" value="Ribokinase-like"/>
    <property type="match status" value="1"/>
</dbReference>
<evidence type="ECO:0008006" key="3">
    <source>
        <dbReference type="Google" id="ProtNLM"/>
    </source>
</evidence>
<dbReference type="AlphaFoldDB" id="A0A564SNR3"/>
<proteinExistence type="predicted"/>
<dbReference type="Proteomes" id="UP000358366">
    <property type="component" value="Unassembled WGS sequence"/>
</dbReference>
<dbReference type="Gene3D" id="3.40.1190.20">
    <property type="match status" value="1"/>
</dbReference>
<gene>
    <name evidence="1" type="ORF">DFSSTS7063_00595</name>
</gene>
<organism evidence="1 2">
    <name type="scientific">Dorea formicigenerans</name>
    <dbReference type="NCBI Taxonomy" id="39486"/>
    <lineage>
        <taxon>Bacteria</taxon>
        <taxon>Bacillati</taxon>
        <taxon>Bacillota</taxon>
        <taxon>Clostridia</taxon>
        <taxon>Lachnospirales</taxon>
        <taxon>Lachnospiraceae</taxon>
        <taxon>Dorea</taxon>
    </lineage>
</organism>
<dbReference type="InterPro" id="IPR029056">
    <property type="entry name" value="Ribokinase-like"/>
</dbReference>